<evidence type="ECO:0000259" key="1">
    <source>
        <dbReference type="Pfam" id="PF09019"/>
    </source>
</evidence>
<dbReference type="GO" id="GO:0009036">
    <property type="term" value="F:type II site-specific deoxyribonuclease activity"/>
    <property type="evidence" value="ECO:0007669"/>
    <property type="project" value="InterPro"/>
</dbReference>
<protein>
    <submittedName>
        <fullName evidence="2">Restriction endonuclease-like domain-containing protein</fullName>
    </submittedName>
</protein>
<sequence>MKTISIEKYQKLIKDLRKDFFKQPTILIYELFQKLKYHEKDSAFFENNASQIVENLRKSSWEHFYPKEKEFTTKMLKMLIDLQTIKNLSNLESIVWFIENFPEHIYALTLSNTQSRRSRAGKEFEAIIELILIGAGVYLDTQGNVGKSEFIQKGLGKMVDIVSPSVVEYQINKWNAVLISAKTTLRERWQEVPEEMQRTGANTMFLVTLDPNISDDVLRTLYETNIRIVTTKQNQLTNYKNKEIVISFEQLIQICKENNAKWNSFKYSEIQKEQILESLKKQINKYQDQEFIKKYYQKRAKKMNIK</sequence>
<dbReference type="REBASE" id="298959">
    <property type="entry name" value="Mga10186ORF351P"/>
</dbReference>
<keyword evidence="2" id="KW-0378">Hydrolase</keyword>
<reference evidence="2 3" key="1">
    <citation type="submission" date="2019-01" db="EMBL/GenBank/DDBJ databases">
        <authorList>
            <consortium name="Pathogen Informatics"/>
        </authorList>
    </citation>
    <scope>NUCLEOTIDE SEQUENCE [LARGE SCALE GENOMIC DNA]</scope>
    <source>
        <strain evidence="2 3">NCTC10186</strain>
    </source>
</reference>
<dbReference type="InterPro" id="IPR011335">
    <property type="entry name" value="Restrct_endonuc-II-like"/>
</dbReference>
<dbReference type="AlphaFoldDB" id="A0A449AZG5"/>
<keyword evidence="2" id="KW-0255">Endonuclease</keyword>
<feature type="domain" description="Restriction endonuclease type II EcoRII C-terminal" evidence="1">
    <location>
        <begin position="107"/>
        <end position="252"/>
    </location>
</feature>
<proteinExistence type="predicted"/>
<keyword evidence="2" id="KW-0540">Nuclease</keyword>
<keyword evidence="3" id="KW-1185">Reference proteome</keyword>
<dbReference type="CDD" id="cd22320">
    <property type="entry name" value="Ecl18kI-like"/>
    <property type="match status" value="1"/>
</dbReference>
<dbReference type="Pfam" id="PF09019">
    <property type="entry name" value="EcoRII-C"/>
    <property type="match status" value="1"/>
</dbReference>
<dbReference type="Proteomes" id="UP000289862">
    <property type="component" value="Chromosome"/>
</dbReference>
<dbReference type="InterPro" id="IPR038365">
    <property type="entry name" value="EcoRII_C_sf"/>
</dbReference>
<organism evidence="2 3">
    <name type="scientific">Mycoplasmopsis gallopavonis</name>
    <dbReference type="NCBI Taxonomy" id="76629"/>
    <lineage>
        <taxon>Bacteria</taxon>
        <taxon>Bacillati</taxon>
        <taxon>Mycoplasmatota</taxon>
        <taxon>Mycoplasmoidales</taxon>
        <taxon>Metamycoplasmataceae</taxon>
        <taxon>Mycoplasmopsis</taxon>
    </lineage>
</organism>
<dbReference type="GO" id="GO:0003677">
    <property type="term" value="F:DNA binding"/>
    <property type="evidence" value="ECO:0007669"/>
    <property type="project" value="InterPro"/>
</dbReference>
<dbReference type="Gene3D" id="3.40.91.80">
    <property type="match status" value="1"/>
</dbReference>
<dbReference type="KEGG" id="mgal:NCTC10186_00352"/>
<dbReference type="EMBL" id="LR215031">
    <property type="protein sequence ID" value="VEU72877.1"/>
    <property type="molecule type" value="Genomic_DNA"/>
</dbReference>
<dbReference type="SUPFAM" id="SSF52980">
    <property type="entry name" value="Restriction endonuclease-like"/>
    <property type="match status" value="1"/>
</dbReference>
<dbReference type="GO" id="GO:0009307">
    <property type="term" value="P:DNA restriction-modification system"/>
    <property type="evidence" value="ECO:0007669"/>
    <property type="project" value="InterPro"/>
</dbReference>
<dbReference type="InterPro" id="IPR015109">
    <property type="entry name" value="Restrct_endonuc_II_EcoRII_C"/>
</dbReference>
<accession>A0A449AZG5</accession>
<evidence type="ECO:0000313" key="2">
    <source>
        <dbReference type="EMBL" id="VEU72877.1"/>
    </source>
</evidence>
<name>A0A449AZG5_9BACT</name>
<evidence type="ECO:0000313" key="3">
    <source>
        <dbReference type="Proteomes" id="UP000289862"/>
    </source>
</evidence>
<gene>
    <name evidence="2" type="ORF">NCTC10186_00352</name>
</gene>
<dbReference type="RefSeq" id="WP_129724604.1">
    <property type="nucleotide sequence ID" value="NZ_LR215031.1"/>
</dbReference>